<accession>A0A840URW2</accession>
<reference evidence="2 3" key="1">
    <citation type="submission" date="2020-08" db="EMBL/GenBank/DDBJ databases">
        <title>Genomic Encyclopedia of Type Strains, Phase IV (KMG-IV): sequencing the most valuable type-strain genomes for metagenomic binning, comparative biology and taxonomic classification.</title>
        <authorList>
            <person name="Goeker M."/>
        </authorList>
    </citation>
    <scope>NUCLEOTIDE SEQUENCE [LARGE SCALE GENOMIC DNA]</scope>
    <source>
        <strain evidence="2 3">DSM 24661</strain>
    </source>
</reference>
<dbReference type="AlphaFoldDB" id="A0A840URW2"/>
<dbReference type="InterPro" id="IPR036105">
    <property type="entry name" value="DiNase_FeMo-co_biosyn_sf"/>
</dbReference>
<dbReference type="EMBL" id="JACHFH010000052">
    <property type="protein sequence ID" value="MBB5337488.1"/>
    <property type="molecule type" value="Genomic_DNA"/>
</dbReference>
<protein>
    <submittedName>
        <fullName evidence="2">Putative Fe-Mo cluster-binding NifX family protein</fullName>
    </submittedName>
</protein>
<dbReference type="InterPro" id="IPR003731">
    <property type="entry name" value="Di-Nase_FeMo-co_biosynth"/>
</dbReference>
<comment type="caution">
    <text evidence="2">The sequence shown here is derived from an EMBL/GenBank/DDBJ whole genome shotgun (WGS) entry which is preliminary data.</text>
</comment>
<dbReference type="PANTHER" id="PTHR42983:SF1">
    <property type="entry name" value="IRON-MOLYBDENUM PROTEIN"/>
    <property type="match status" value="1"/>
</dbReference>
<organism evidence="2 3">
    <name type="scientific">Pectinatus brassicae</name>
    <dbReference type="NCBI Taxonomy" id="862415"/>
    <lineage>
        <taxon>Bacteria</taxon>
        <taxon>Bacillati</taxon>
        <taxon>Bacillota</taxon>
        <taxon>Negativicutes</taxon>
        <taxon>Selenomonadales</taxon>
        <taxon>Selenomonadaceae</taxon>
        <taxon>Pectinatus</taxon>
    </lineage>
</organism>
<dbReference type="Gene3D" id="3.30.420.130">
    <property type="entry name" value="Dinitrogenase iron-molybdenum cofactor biosynthesis domain"/>
    <property type="match status" value="1"/>
</dbReference>
<sequence length="120" mass="12702">MKIAIPAEDKNIESNVSQTFGRTNYFIIYDMEAKQMETLDNSAIASQGGAGIKAAQLVLDNGVQVLIAPQCGQNAADVLAEGDIKIYASIEGTVKANIDAYTAGKLVIMNDIHAGYHGGK</sequence>
<evidence type="ECO:0000259" key="1">
    <source>
        <dbReference type="Pfam" id="PF02579"/>
    </source>
</evidence>
<dbReference type="Proteomes" id="UP000559117">
    <property type="component" value="Unassembled WGS sequence"/>
</dbReference>
<feature type="domain" description="Dinitrogenase iron-molybdenum cofactor biosynthesis" evidence="1">
    <location>
        <begin position="13"/>
        <end position="102"/>
    </location>
</feature>
<dbReference type="InterPro" id="IPR033913">
    <property type="entry name" value="MTH1175_dom"/>
</dbReference>
<dbReference type="CDD" id="cd00851">
    <property type="entry name" value="MTH1175"/>
    <property type="match status" value="1"/>
</dbReference>
<dbReference type="SUPFAM" id="SSF53146">
    <property type="entry name" value="Nitrogenase accessory factor-like"/>
    <property type="match status" value="1"/>
</dbReference>
<dbReference type="RefSeq" id="WP_183863337.1">
    <property type="nucleotide sequence ID" value="NZ_JACHFH010000052.1"/>
</dbReference>
<keyword evidence="3" id="KW-1185">Reference proteome</keyword>
<evidence type="ECO:0000313" key="3">
    <source>
        <dbReference type="Proteomes" id="UP000559117"/>
    </source>
</evidence>
<gene>
    <name evidence="2" type="ORF">HNR32_002650</name>
</gene>
<dbReference type="Pfam" id="PF02579">
    <property type="entry name" value="Nitro_FeMo-Co"/>
    <property type="match status" value="1"/>
</dbReference>
<evidence type="ECO:0000313" key="2">
    <source>
        <dbReference type="EMBL" id="MBB5337488.1"/>
    </source>
</evidence>
<dbReference type="PANTHER" id="PTHR42983">
    <property type="entry name" value="DINITROGENASE IRON-MOLYBDENUM COFACTOR PROTEIN-RELATED"/>
    <property type="match status" value="1"/>
</dbReference>
<proteinExistence type="predicted"/>
<name>A0A840URW2_9FIRM</name>